<evidence type="ECO:0000313" key="3">
    <source>
        <dbReference type="Proteomes" id="UP000799757"/>
    </source>
</evidence>
<dbReference type="OrthoDB" id="3796827at2759"/>
<protein>
    <recommendedName>
        <fullName evidence="4">Lytic polysaccharide monooxygenase</fullName>
    </recommendedName>
</protein>
<dbReference type="EMBL" id="MU001766">
    <property type="protein sequence ID" value="KAF2799335.1"/>
    <property type="molecule type" value="Genomic_DNA"/>
</dbReference>
<gene>
    <name evidence="2" type="ORF">K505DRAFT_321223</name>
</gene>
<dbReference type="AlphaFoldDB" id="A0A6A6XTI0"/>
<dbReference type="Proteomes" id="UP000799757">
    <property type="component" value="Unassembled WGS sequence"/>
</dbReference>
<proteinExistence type="predicted"/>
<feature type="signal peptide" evidence="1">
    <location>
        <begin position="1"/>
        <end position="17"/>
    </location>
</feature>
<reference evidence="2" key="1">
    <citation type="journal article" date="2020" name="Stud. Mycol.">
        <title>101 Dothideomycetes genomes: a test case for predicting lifestyles and emergence of pathogens.</title>
        <authorList>
            <person name="Haridas S."/>
            <person name="Albert R."/>
            <person name="Binder M."/>
            <person name="Bloem J."/>
            <person name="Labutti K."/>
            <person name="Salamov A."/>
            <person name="Andreopoulos B."/>
            <person name="Baker S."/>
            <person name="Barry K."/>
            <person name="Bills G."/>
            <person name="Bluhm B."/>
            <person name="Cannon C."/>
            <person name="Castanera R."/>
            <person name="Culley D."/>
            <person name="Daum C."/>
            <person name="Ezra D."/>
            <person name="Gonzalez J."/>
            <person name="Henrissat B."/>
            <person name="Kuo A."/>
            <person name="Liang C."/>
            <person name="Lipzen A."/>
            <person name="Lutzoni F."/>
            <person name="Magnuson J."/>
            <person name="Mondo S."/>
            <person name="Nolan M."/>
            <person name="Ohm R."/>
            <person name="Pangilinan J."/>
            <person name="Park H.-J."/>
            <person name="Ramirez L."/>
            <person name="Alfaro M."/>
            <person name="Sun H."/>
            <person name="Tritt A."/>
            <person name="Yoshinaga Y."/>
            <person name="Zwiers L.-H."/>
            <person name="Turgeon B."/>
            <person name="Goodwin S."/>
            <person name="Spatafora J."/>
            <person name="Crous P."/>
            <person name="Grigoriev I."/>
        </authorList>
    </citation>
    <scope>NUCLEOTIDE SEQUENCE</scope>
    <source>
        <strain evidence="2">CBS 109.77</strain>
    </source>
</reference>
<sequence>MIPLLLTPLLLAALTSAQTTTTATILLPDWCVTQSAPAVTVLGQNSLTTYSYGCTINSAAVSSAEARASSALAAASSLANEAQSKASAIRASLNLNLPNIPSPTNIPGFGSKHKRDCLGFNAGAFDACIPWEVTQGASYWAVHYTATGVIGLEQECTFGDGGVASGAATCTASGKLDPSVWVNGDAEGRHTQTFAKSDVDKYWIRDTVAVTAGGEALATGGGPATTAGGLAPGASGTAAGAQSTGIAVPRSVPTGVVAMMAGAGGILAAALAL</sequence>
<evidence type="ECO:0000256" key="1">
    <source>
        <dbReference type="SAM" id="SignalP"/>
    </source>
</evidence>
<evidence type="ECO:0000313" key="2">
    <source>
        <dbReference type="EMBL" id="KAF2799335.1"/>
    </source>
</evidence>
<accession>A0A6A6XTI0</accession>
<name>A0A6A6XTI0_9PLEO</name>
<organism evidence="2 3">
    <name type="scientific">Melanomma pulvis-pyrius CBS 109.77</name>
    <dbReference type="NCBI Taxonomy" id="1314802"/>
    <lineage>
        <taxon>Eukaryota</taxon>
        <taxon>Fungi</taxon>
        <taxon>Dikarya</taxon>
        <taxon>Ascomycota</taxon>
        <taxon>Pezizomycotina</taxon>
        <taxon>Dothideomycetes</taxon>
        <taxon>Pleosporomycetidae</taxon>
        <taxon>Pleosporales</taxon>
        <taxon>Melanommataceae</taxon>
        <taxon>Melanomma</taxon>
    </lineage>
</organism>
<keyword evidence="1" id="KW-0732">Signal</keyword>
<feature type="chain" id="PRO_5025511221" description="Lytic polysaccharide monooxygenase" evidence="1">
    <location>
        <begin position="18"/>
        <end position="273"/>
    </location>
</feature>
<keyword evidence="3" id="KW-1185">Reference proteome</keyword>
<evidence type="ECO:0008006" key="4">
    <source>
        <dbReference type="Google" id="ProtNLM"/>
    </source>
</evidence>